<evidence type="ECO:0000313" key="1">
    <source>
        <dbReference type="EMBL" id="KNZ60695.1"/>
    </source>
</evidence>
<protein>
    <submittedName>
        <fullName evidence="1">Uncharacterized protein</fullName>
    </submittedName>
</protein>
<reference evidence="1 2" key="1">
    <citation type="submission" date="2015-08" db="EMBL/GenBank/DDBJ databases">
        <title>Next Generation Sequencing and Analysis of the Genome of Puccinia sorghi L Schw, the Causal Agent of Maize Common Rust.</title>
        <authorList>
            <person name="Rochi L."/>
            <person name="Burguener G."/>
            <person name="Darino M."/>
            <person name="Turjanski A."/>
            <person name="Kreff E."/>
            <person name="Dieguez M.J."/>
            <person name="Sacco F."/>
        </authorList>
    </citation>
    <scope>NUCLEOTIDE SEQUENCE [LARGE SCALE GENOMIC DNA]</scope>
    <source>
        <strain evidence="1 2">RO10H11247</strain>
    </source>
</reference>
<accession>A0A0L6VKN7</accession>
<dbReference type="EMBL" id="LAVV01005742">
    <property type="protein sequence ID" value="KNZ60695.1"/>
    <property type="molecule type" value="Genomic_DNA"/>
</dbReference>
<keyword evidence="2" id="KW-1185">Reference proteome</keyword>
<gene>
    <name evidence="1" type="ORF">VP01_1516g1</name>
</gene>
<dbReference type="STRING" id="27349.A0A0L6VKN7"/>
<evidence type="ECO:0000313" key="2">
    <source>
        <dbReference type="Proteomes" id="UP000037035"/>
    </source>
</evidence>
<proteinExistence type="predicted"/>
<dbReference type="AlphaFoldDB" id="A0A0L6VKN7"/>
<dbReference type="OrthoDB" id="73875at2759"/>
<organism evidence="1 2">
    <name type="scientific">Puccinia sorghi</name>
    <dbReference type="NCBI Taxonomy" id="27349"/>
    <lineage>
        <taxon>Eukaryota</taxon>
        <taxon>Fungi</taxon>
        <taxon>Dikarya</taxon>
        <taxon>Basidiomycota</taxon>
        <taxon>Pucciniomycotina</taxon>
        <taxon>Pucciniomycetes</taxon>
        <taxon>Pucciniales</taxon>
        <taxon>Pucciniaceae</taxon>
        <taxon>Puccinia</taxon>
    </lineage>
</organism>
<comment type="caution">
    <text evidence="1">The sequence shown here is derived from an EMBL/GenBank/DDBJ whole genome shotgun (WGS) entry which is preliminary data.</text>
</comment>
<dbReference type="Proteomes" id="UP000037035">
    <property type="component" value="Unassembled WGS sequence"/>
</dbReference>
<name>A0A0L6VKN7_9BASI</name>
<dbReference type="VEuPathDB" id="FungiDB:VP01_1516g1"/>
<sequence>MFDVPTATTHQNLKSRHTTLLAIILPSPLSQGVSIIKIVPYPVAHNAPASIYSEGIGCNSHNTSNAVNFSLLTQVKKSLSLCKDPACTETQFYPTNGIELRKLWPEVELSAAVRINGLIGVNVQPALLAKTTLWRENVDFVALQQGFKALQVLLGIPGYAYSFTLTSPQLVLKTVNGKQMLYYQKKEKVTAVSQSFPQHIKPPPGVSLIHDVSITRRELTQNSWLSEDQNRGLGGYEQHFEECSEVVSHNLFSLLTAKPFSRTKTSRAPLPRRKIVLEYTLLLSSN</sequence>